<proteinExistence type="predicted"/>
<dbReference type="PANTHER" id="PTHR24148">
    <property type="entry name" value="ANKYRIN REPEAT DOMAIN-CONTAINING PROTEIN 39 HOMOLOG-RELATED"/>
    <property type="match status" value="1"/>
</dbReference>
<dbReference type="InterPro" id="IPR052895">
    <property type="entry name" value="HetReg/Transcr_Mod"/>
</dbReference>
<evidence type="ECO:0000256" key="1">
    <source>
        <dbReference type="SAM" id="MobiDB-lite"/>
    </source>
</evidence>
<reference evidence="3 4" key="1">
    <citation type="submission" date="2017-01" db="EMBL/GenBank/DDBJ databases">
        <title>Draft genome sequence of Diplodia seriata F98.1, a fungal species involved in grapevine trunk diseases.</title>
        <authorList>
            <person name="Robert-Siegwald G."/>
            <person name="Vallet J."/>
            <person name="Abou-Mansour E."/>
            <person name="Xu J."/>
            <person name="Rey P."/>
            <person name="Bertsch C."/>
            <person name="Rego C."/>
            <person name="Larignon P."/>
            <person name="Fontaine F."/>
            <person name="Lebrun M.-H."/>
        </authorList>
    </citation>
    <scope>NUCLEOTIDE SEQUENCE [LARGE SCALE GENOMIC DNA]</scope>
    <source>
        <strain evidence="3 4">F98.1</strain>
    </source>
</reference>
<evidence type="ECO:0000313" key="3">
    <source>
        <dbReference type="EMBL" id="OMP83555.1"/>
    </source>
</evidence>
<dbReference type="OrthoDB" id="2157530at2759"/>
<dbReference type="EMBL" id="MSZU01000111">
    <property type="protein sequence ID" value="OMP83555.1"/>
    <property type="molecule type" value="Genomic_DNA"/>
</dbReference>
<feature type="compositionally biased region" description="Acidic residues" evidence="1">
    <location>
        <begin position="44"/>
        <end position="58"/>
    </location>
</feature>
<feature type="region of interest" description="Disordered" evidence="1">
    <location>
        <begin position="34"/>
        <end position="70"/>
    </location>
</feature>
<dbReference type="Proteomes" id="UP000190776">
    <property type="component" value="Unassembled WGS sequence"/>
</dbReference>
<comment type="caution">
    <text evidence="3">The sequence shown here is derived from an EMBL/GenBank/DDBJ whole genome shotgun (WGS) entry which is preliminary data.</text>
</comment>
<feature type="domain" description="Heterokaryon incompatibility" evidence="2">
    <location>
        <begin position="129"/>
        <end position="261"/>
    </location>
</feature>
<organism evidence="3 4">
    <name type="scientific">Diplodia seriata</name>
    <dbReference type="NCBI Taxonomy" id="420778"/>
    <lineage>
        <taxon>Eukaryota</taxon>
        <taxon>Fungi</taxon>
        <taxon>Dikarya</taxon>
        <taxon>Ascomycota</taxon>
        <taxon>Pezizomycotina</taxon>
        <taxon>Dothideomycetes</taxon>
        <taxon>Dothideomycetes incertae sedis</taxon>
        <taxon>Botryosphaeriales</taxon>
        <taxon>Botryosphaeriaceae</taxon>
        <taxon>Diplodia</taxon>
    </lineage>
</organism>
<dbReference type="Pfam" id="PF06985">
    <property type="entry name" value="HET"/>
    <property type="match status" value="1"/>
</dbReference>
<evidence type="ECO:0000313" key="4">
    <source>
        <dbReference type="Proteomes" id="UP000190776"/>
    </source>
</evidence>
<evidence type="ECO:0000259" key="2">
    <source>
        <dbReference type="Pfam" id="PF06985"/>
    </source>
</evidence>
<dbReference type="AlphaFoldDB" id="A0A1S8B7R8"/>
<name>A0A1S8B7R8_9PEZI</name>
<gene>
    <name evidence="3" type="ORF">BK809_0004936</name>
</gene>
<dbReference type="InterPro" id="IPR010730">
    <property type="entry name" value="HET"/>
</dbReference>
<sequence>MTNNEICDCARPDVRGSGFGSLCLGCGRDVASGEELAVSPPSESLDDDSEDEDYDGYDEIGPSDTLPAALPDAEYYESDPDSEDTAFRHRPIELSSDIRLIRLLPSGSYGDEICCNIVHAKLTDCEGLYEALSYTWGNPLQQETMRCNNTRFLGVTQNCADALRDLRHPVHERILWIDAICIDQSQIRERNHQVSLMSDIYSKAKRVVIYTGKDYSALQEHFGVLGSGSTRQLGSDRAQFQHHVSVFLSREWFRRVWVLQEVAMAREAVILFGGGQQSLNWTYLSIARLAALGVDAVDTLGATPPVLQLAQAEYKPLKDIISLLNVAGSCQSSDPRDKIYALLGLLDGANDLGLSADYGKSIEDLHQEVTVLAIKTYNHLDILTYVLARSVPRVTDDGEEEDYFIPHTTWVPNLHNLPREASLARWRRTTATPYATESVAGFAHLAPAANPSTQLPAPARSPRRLALQVEILPLDRTDVVELEGHQRGAMYLSNNNSSSMEHVTFVDVGGPSQQASTFVETAKDVRDALLSRGVLHEQFVLGGGGRSEEEQEQERSSKFWDGCAVLWGGESDGYGHAVKSLKKFSGGRQVRVTMRSVAICPNAMSRKDVICAVRGASVPFVLRRTGEGPGCFQVVGECYLHGFAAASASCAADDYERLLGAYRKYFDGWQAWEMPEFFDMGTVDGEGRLPWTRVSLV</sequence>
<dbReference type="PANTHER" id="PTHR24148:SF73">
    <property type="entry name" value="HET DOMAIN PROTEIN (AFU_ORTHOLOGUE AFUA_8G01020)"/>
    <property type="match status" value="1"/>
</dbReference>
<protein>
    <submittedName>
        <fullName evidence="3">Heterokaryon incompatibility protein 6, OR allele</fullName>
    </submittedName>
</protein>
<accession>A0A1S8B7R8</accession>